<evidence type="ECO:0000313" key="8">
    <source>
        <dbReference type="Proteomes" id="UP000002964"/>
    </source>
</evidence>
<proteinExistence type="inferred from homology"/>
<gene>
    <name evidence="7" type="ORF">Thi970DRAFT_02052</name>
</gene>
<dbReference type="NCBIfam" id="TIGR00632">
    <property type="entry name" value="vsr"/>
    <property type="match status" value="1"/>
</dbReference>
<dbReference type="PIRSF" id="PIRSF018267">
    <property type="entry name" value="VSR_endonuc"/>
    <property type="match status" value="1"/>
</dbReference>
<dbReference type="HOGENOM" id="CLU_111913_3_0_6"/>
<keyword evidence="5 6" id="KW-0234">DNA repair</keyword>
<evidence type="ECO:0000256" key="4">
    <source>
        <dbReference type="ARBA" id="ARBA00022801"/>
    </source>
</evidence>
<keyword evidence="3 6" id="KW-0227">DNA damage</keyword>
<comment type="similarity">
    <text evidence="6">Belongs to the vsr family.</text>
</comment>
<dbReference type="GO" id="GO:0006298">
    <property type="term" value="P:mismatch repair"/>
    <property type="evidence" value="ECO:0007669"/>
    <property type="project" value="UniProtKB-UniRule"/>
</dbReference>
<sequence>MADTLSPQERSKRMSLIRGTGSAPEMKLRRLVHGMGFRYRLHVKELPGKPDLVFPSRRAVILMHGCFWHRHKGCKLARLPKSKLDFWNPKLEENRKRDLRNQRRLRDLGWRVLVVWECQMVDTDRVSDVAREFLQKQEGEE</sequence>
<keyword evidence="2 6" id="KW-0255">Endonuclease</keyword>
<protein>
    <recommendedName>
        <fullName evidence="6">Very short patch repair endonuclease</fullName>
        <ecNumber evidence="6">3.1.-.-</ecNumber>
    </recommendedName>
</protein>
<dbReference type="Pfam" id="PF03852">
    <property type="entry name" value="Vsr"/>
    <property type="match status" value="1"/>
</dbReference>
<keyword evidence="8" id="KW-1185">Reference proteome</keyword>
<dbReference type="Gene3D" id="3.40.960.10">
    <property type="entry name" value="VSR Endonuclease"/>
    <property type="match status" value="1"/>
</dbReference>
<dbReference type="SUPFAM" id="SSF52980">
    <property type="entry name" value="Restriction endonuclease-like"/>
    <property type="match status" value="1"/>
</dbReference>
<dbReference type="InterPro" id="IPR004603">
    <property type="entry name" value="DNA_mismatch_endonuc_vsr"/>
</dbReference>
<evidence type="ECO:0000256" key="2">
    <source>
        <dbReference type="ARBA" id="ARBA00022759"/>
    </source>
</evidence>
<dbReference type="EMBL" id="JH603169">
    <property type="protein sequence ID" value="EIC21819.1"/>
    <property type="molecule type" value="Genomic_DNA"/>
</dbReference>
<dbReference type="AlphaFoldDB" id="H8Z3B1"/>
<keyword evidence="1 6" id="KW-0540">Nuclease</keyword>
<accession>H8Z3B1</accession>
<reference evidence="8" key="1">
    <citation type="submission" date="2011-06" db="EMBL/GenBank/DDBJ databases">
        <authorList>
            <consortium name="US DOE Joint Genome Institute (JGI-PGF)"/>
            <person name="Lucas S."/>
            <person name="Han J."/>
            <person name="Lapidus A."/>
            <person name="Cheng J.-F."/>
            <person name="Goodwin L."/>
            <person name="Pitluck S."/>
            <person name="Peters L."/>
            <person name="Land M.L."/>
            <person name="Hauser L."/>
            <person name="Vogl K."/>
            <person name="Liu Z."/>
            <person name="Overmann J."/>
            <person name="Frigaard N.-U."/>
            <person name="Bryant D.A."/>
            <person name="Woyke T.J."/>
        </authorList>
    </citation>
    <scope>NUCLEOTIDE SEQUENCE [LARGE SCALE GENOMIC DNA]</scope>
    <source>
        <strain evidence="8">970</strain>
    </source>
</reference>
<keyword evidence="4 6" id="KW-0378">Hydrolase</keyword>
<dbReference type="GO" id="GO:0016787">
    <property type="term" value="F:hydrolase activity"/>
    <property type="evidence" value="ECO:0007669"/>
    <property type="project" value="UniProtKB-KW"/>
</dbReference>
<evidence type="ECO:0000256" key="5">
    <source>
        <dbReference type="ARBA" id="ARBA00023204"/>
    </source>
</evidence>
<organism evidence="7 8">
    <name type="scientific">Thiorhodovibrio frisius</name>
    <dbReference type="NCBI Taxonomy" id="631362"/>
    <lineage>
        <taxon>Bacteria</taxon>
        <taxon>Pseudomonadati</taxon>
        <taxon>Pseudomonadota</taxon>
        <taxon>Gammaproteobacteria</taxon>
        <taxon>Chromatiales</taxon>
        <taxon>Chromatiaceae</taxon>
        <taxon>Thiorhodovibrio</taxon>
    </lineage>
</organism>
<dbReference type="EC" id="3.1.-.-" evidence="6"/>
<dbReference type="Proteomes" id="UP000002964">
    <property type="component" value="Unassembled WGS sequence"/>
</dbReference>
<name>H8Z3B1_9GAMM</name>
<reference evidence="7 8" key="2">
    <citation type="submission" date="2011-11" db="EMBL/GenBank/DDBJ databases">
        <authorList>
            <consortium name="US DOE Joint Genome Institute"/>
            <person name="Lucas S."/>
            <person name="Han J."/>
            <person name="Lapidus A."/>
            <person name="Cheng J.-F."/>
            <person name="Goodwin L."/>
            <person name="Pitluck S."/>
            <person name="Peters L."/>
            <person name="Ovchinnikova G."/>
            <person name="Zhang X."/>
            <person name="Detter J.C."/>
            <person name="Han C."/>
            <person name="Tapia R."/>
            <person name="Land M."/>
            <person name="Hauser L."/>
            <person name="Kyrpides N."/>
            <person name="Ivanova N."/>
            <person name="Pagani I."/>
            <person name="Vogl K."/>
            <person name="Liu Z."/>
            <person name="Overmann J."/>
            <person name="Frigaard N.-U."/>
            <person name="Bryant D."/>
            <person name="Woyke T."/>
        </authorList>
    </citation>
    <scope>NUCLEOTIDE SEQUENCE [LARGE SCALE GENOMIC DNA]</scope>
    <source>
        <strain evidence="7 8">970</strain>
    </source>
</reference>
<dbReference type="GO" id="GO:0004519">
    <property type="term" value="F:endonuclease activity"/>
    <property type="evidence" value="ECO:0007669"/>
    <property type="project" value="UniProtKB-KW"/>
</dbReference>
<evidence type="ECO:0000256" key="3">
    <source>
        <dbReference type="ARBA" id="ARBA00022763"/>
    </source>
</evidence>
<dbReference type="CDD" id="cd00221">
    <property type="entry name" value="Vsr"/>
    <property type="match status" value="1"/>
</dbReference>
<dbReference type="STRING" id="631362.Thi970DRAFT_02052"/>
<evidence type="ECO:0000256" key="6">
    <source>
        <dbReference type="PIRNR" id="PIRNR018267"/>
    </source>
</evidence>
<evidence type="ECO:0000313" key="7">
    <source>
        <dbReference type="EMBL" id="EIC21819.1"/>
    </source>
</evidence>
<dbReference type="InterPro" id="IPR011335">
    <property type="entry name" value="Restrct_endonuc-II-like"/>
</dbReference>
<comment type="function">
    <text evidence="6">May nick specific sequences that contain T:G mispairs resulting from m5C-deamination.</text>
</comment>
<dbReference type="eggNOG" id="COG3727">
    <property type="taxonomic scope" value="Bacteria"/>
</dbReference>
<evidence type="ECO:0000256" key="1">
    <source>
        <dbReference type="ARBA" id="ARBA00022722"/>
    </source>
</evidence>